<protein>
    <submittedName>
        <fullName evidence="2">Uncharacterized protein</fullName>
    </submittedName>
</protein>
<reference evidence="2" key="1">
    <citation type="submission" date="2021-01" db="EMBL/GenBank/DDBJ databases">
        <title>Adiantum capillus-veneris genome.</title>
        <authorList>
            <person name="Fang Y."/>
            <person name="Liao Q."/>
        </authorList>
    </citation>
    <scope>NUCLEOTIDE SEQUENCE</scope>
    <source>
        <strain evidence="2">H3</strain>
        <tissue evidence="2">Leaf</tissue>
    </source>
</reference>
<keyword evidence="3" id="KW-1185">Reference proteome</keyword>
<gene>
    <name evidence="2" type="ORF">GOP47_0010757</name>
</gene>
<feature type="region of interest" description="Disordered" evidence="1">
    <location>
        <begin position="1"/>
        <end position="29"/>
    </location>
</feature>
<dbReference type="AlphaFoldDB" id="A0A9D4UVM2"/>
<evidence type="ECO:0000256" key="1">
    <source>
        <dbReference type="SAM" id="MobiDB-lite"/>
    </source>
</evidence>
<dbReference type="EMBL" id="JABFUD020000010">
    <property type="protein sequence ID" value="KAI5074796.1"/>
    <property type="molecule type" value="Genomic_DNA"/>
</dbReference>
<accession>A0A9D4UVM2</accession>
<name>A0A9D4UVM2_ADICA</name>
<feature type="region of interest" description="Disordered" evidence="1">
    <location>
        <begin position="44"/>
        <end position="76"/>
    </location>
</feature>
<comment type="caution">
    <text evidence="2">The sequence shown here is derived from an EMBL/GenBank/DDBJ whole genome shotgun (WGS) entry which is preliminary data.</text>
</comment>
<organism evidence="2 3">
    <name type="scientific">Adiantum capillus-veneris</name>
    <name type="common">Maidenhair fern</name>
    <dbReference type="NCBI Taxonomy" id="13818"/>
    <lineage>
        <taxon>Eukaryota</taxon>
        <taxon>Viridiplantae</taxon>
        <taxon>Streptophyta</taxon>
        <taxon>Embryophyta</taxon>
        <taxon>Tracheophyta</taxon>
        <taxon>Polypodiopsida</taxon>
        <taxon>Polypodiidae</taxon>
        <taxon>Polypodiales</taxon>
        <taxon>Pteridineae</taxon>
        <taxon>Pteridaceae</taxon>
        <taxon>Vittarioideae</taxon>
        <taxon>Adiantum</taxon>
    </lineage>
</organism>
<dbReference type="Proteomes" id="UP000886520">
    <property type="component" value="Chromosome 10"/>
</dbReference>
<feature type="compositionally biased region" description="Basic and acidic residues" evidence="1">
    <location>
        <begin position="19"/>
        <end position="29"/>
    </location>
</feature>
<sequence>MQTSIKDEDDEDLLSSTKGHADNPPRHGNVERYFWAESLRKDAMEPSPKATPCGINKWIHQDKNEGEDPMQVSRQE</sequence>
<evidence type="ECO:0000313" key="3">
    <source>
        <dbReference type="Proteomes" id="UP000886520"/>
    </source>
</evidence>
<evidence type="ECO:0000313" key="2">
    <source>
        <dbReference type="EMBL" id="KAI5074796.1"/>
    </source>
</evidence>
<proteinExistence type="predicted"/>